<reference evidence="2 3" key="1">
    <citation type="journal article" date="2013" name="BMC Genomics">
        <title>Reconstruction of the lipid metabolism for the microalga Monoraphidium neglectum from its genome sequence reveals characteristics suitable for biofuel production.</title>
        <authorList>
            <person name="Bogen C."/>
            <person name="Al-Dilaimi A."/>
            <person name="Albersmeier A."/>
            <person name="Wichmann J."/>
            <person name="Grundmann M."/>
            <person name="Rupp O."/>
            <person name="Lauersen K.J."/>
            <person name="Blifernez-Klassen O."/>
            <person name="Kalinowski J."/>
            <person name="Goesmann A."/>
            <person name="Mussgnug J.H."/>
            <person name="Kruse O."/>
        </authorList>
    </citation>
    <scope>NUCLEOTIDE SEQUENCE [LARGE SCALE GENOMIC DNA]</scope>
    <source>
        <strain evidence="2 3">SAG 48.87</strain>
    </source>
</reference>
<dbReference type="KEGG" id="mng:MNEG_12893"/>
<evidence type="ECO:0000259" key="1">
    <source>
        <dbReference type="Pfam" id="PF25809"/>
    </source>
</evidence>
<dbReference type="OrthoDB" id="418131at2759"/>
<accession>A0A0D2MJA0</accession>
<dbReference type="Pfam" id="PF25809">
    <property type="entry name" value="STEEP1"/>
    <property type="match status" value="1"/>
</dbReference>
<dbReference type="Proteomes" id="UP000054498">
    <property type="component" value="Unassembled WGS sequence"/>
</dbReference>
<sequence>MPKRTTILYTSSDGIKGAGDNELIPYYCKFSGRHAFTSDVDIDTLPRRRADNSRILDQSKHTVRLYTSDGGVKLLRRKDGAVERQHRLNVGRLPVAYTAEAEGQLLYVMDGAVTAFTKDPSASDRIPVPPCIRKGESGSTEVVLELEDRQQHTAVAKITGC</sequence>
<dbReference type="InterPro" id="IPR053323">
    <property type="entry name" value="UPF0235"/>
</dbReference>
<dbReference type="RefSeq" id="XP_013894090.1">
    <property type="nucleotide sequence ID" value="XM_014038636.1"/>
</dbReference>
<dbReference type="AlphaFoldDB" id="A0A0D2MJA0"/>
<dbReference type="GeneID" id="25730301"/>
<evidence type="ECO:0000313" key="3">
    <source>
        <dbReference type="Proteomes" id="UP000054498"/>
    </source>
</evidence>
<gene>
    <name evidence="2" type="ORF">MNEG_12893</name>
</gene>
<name>A0A0D2MJA0_9CHLO</name>
<dbReference type="STRING" id="145388.A0A0D2MJA0"/>
<dbReference type="EMBL" id="KK103717">
    <property type="protein sequence ID" value="KIY95070.1"/>
    <property type="molecule type" value="Genomic_DNA"/>
</dbReference>
<protein>
    <recommendedName>
        <fullName evidence="1">STEEP1 domain-containing protein</fullName>
    </recommendedName>
</protein>
<feature type="domain" description="STEEP1" evidence="1">
    <location>
        <begin position="20"/>
        <end position="118"/>
    </location>
</feature>
<dbReference type="InterPro" id="IPR057965">
    <property type="entry name" value="STEEP1_dom"/>
</dbReference>
<organism evidence="2 3">
    <name type="scientific">Monoraphidium neglectum</name>
    <dbReference type="NCBI Taxonomy" id="145388"/>
    <lineage>
        <taxon>Eukaryota</taxon>
        <taxon>Viridiplantae</taxon>
        <taxon>Chlorophyta</taxon>
        <taxon>core chlorophytes</taxon>
        <taxon>Chlorophyceae</taxon>
        <taxon>CS clade</taxon>
        <taxon>Sphaeropleales</taxon>
        <taxon>Selenastraceae</taxon>
        <taxon>Monoraphidium</taxon>
    </lineage>
</organism>
<evidence type="ECO:0000313" key="2">
    <source>
        <dbReference type="EMBL" id="KIY95070.1"/>
    </source>
</evidence>
<keyword evidence="3" id="KW-1185">Reference proteome</keyword>
<dbReference type="PANTHER" id="PTHR47525:SF1">
    <property type="entry name" value="OS07G0295200 PROTEIN"/>
    <property type="match status" value="1"/>
</dbReference>
<dbReference type="PANTHER" id="PTHR47525">
    <property type="entry name" value="OS07G0295200 PROTEIN"/>
    <property type="match status" value="1"/>
</dbReference>
<proteinExistence type="predicted"/>